<dbReference type="PANTHER" id="PTHR32322:SF18">
    <property type="entry name" value="S-ADENOSYLMETHIONINE_S-ADENOSYLHOMOCYSTEINE TRANSPORTER"/>
    <property type="match status" value="1"/>
</dbReference>
<gene>
    <name evidence="8" type="ORF">KDW95_10680</name>
</gene>
<proteinExistence type="predicted"/>
<organism evidence="8 9">
    <name type="scientific">Marinobacterium rhizophilum</name>
    <dbReference type="NCBI Taxonomy" id="420402"/>
    <lineage>
        <taxon>Bacteria</taxon>
        <taxon>Pseudomonadati</taxon>
        <taxon>Pseudomonadota</taxon>
        <taxon>Gammaproteobacteria</taxon>
        <taxon>Oceanospirillales</taxon>
        <taxon>Oceanospirillaceae</taxon>
        <taxon>Marinobacterium</taxon>
    </lineage>
</organism>
<feature type="transmembrane region" description="Helical" evidence="6">
    <location>
        <begin position="239"/>
        <end position="263"/>
    </location>
</feature>
<comment type="subcellular location">
    <subcellularLocation>
        <location evidence="1">Cell membrane</location>
        <topology evidence="1">Multi-pass membrane protein</topology>
    </subcellularLocation>
</comment>
<keyword evidence="5 6" id="KW-0472">Membrane</keyword>
<keyword evidence="9" id="KW-1185">Reference proteome</keyword>
<feature type="transmembrane region" description="Helical" evidence="6">
    <location>
        <begin position="30"/>
        <end position="49"/>
    </location>
</feature>
<dbReference type="Gene3D" id="1.10.3730.20">
    <property type="match status" value="1"/>
</dbReference>
<feature type="transmembrane region" description="Helical" evidence="6">
    <location>
        <begin position="124"/>
        <end position="146"/>
    </location>
</feature>
<dbReference type="SUPFAM" id="SSF103481">
    <property type="entry name" value="Multidrug resistance efflux transporter EmrE"/>
    <property type="match status" value="2"/>
</dbReference>
<evidence type="ECO:0000256" key="2">
    <source>
        <dbReference type="ARBA" id="ARBA00022475"/>
    </source>
</evidence>
<dbReference type="Pfam" id="PF00892">
    <property type="entry name" value="EamA"/>
    <property type="match status" value="2"/>
</dbReference>
<keyword evidence="3 6" id="KW-0812">Transmembrane</keyword>
<dbReference type="InterPro" id="IPR000620">
    <property type="entry name" value="EamA_dom"/>
</dbReference>
<name>A0ABY5HP30_9GAMM</name>
<feature type="transmembrane region" description="Helical" evidence="6">
    <location>
        <begin position="209"/>
        <end position="232"/>
    </location>
</feature>
<keyword evidence="4 6" id="KW-1133">Transmembrane helix</keyword>
<dbReference type="InterPro" id="IPR037185">
    <property type="entry name" value="EmrE-like"/>
</dbReference>
<dbReference type="EMBL" id="CP073347">
    <property type="protein sequence ID" value="UTW14063.1"/>
    <property type="molecule type" value="Genomic_DNA"/>
</dbReference>
<evidence type="ECO:0000256" key="5">
    <source>
        <dbReference type="ARBA" id="ARBA00023136"/>
    </source>
</evidence>
<feature type="domain" description="EamA" evidence="7">
    <location>
        <begin position="3"/>
        <end position="135"/>
    </location>
</feature>
<dbReference type="RefSeq" id="WP_255856259.1">
    <property type="nucleotide sequence ID" value="NZ_CP073347.1"/>
</dbReference>
<evidence type="ECO:0000256" key="3">
    <source>
        <dbReference type="ARBA" id="ARBA00022692"/>
    </source>
</evidence>
<evidence type="ECO:0000256" key="6">
    <source>
        <dbReference type="SAM" id="Phobius"/>
    </source>
</evidence>
<feature type="transmembrane region" description="Helical" evidence="6">
    <location>
        <begin position="269"/>
        <end position="288"/>
    </location>
</feature>
<dbReference type="Proteomes" id="UP001058461">
    <property type="component" value="Chromosome"/>
</dbReference>
<protein>
    <submittedName>
        <fullName evidence="8">DMT family transporter</fullName>
    </submittedName>
</protein>
<feature type="transmembrane region" description="Helical" evidence="6">
    <location>
        <begin position="176"/>
        <end position="197"/>
    </location>
</feature>
<feature type="transmembrane region" description="Helical" evidence="6">
    <location>
        <begin position="152"/>
        <end position="169"/>
    </location>
</feature>
<accession>A0ABY5HP30</accession>
<evidence type="ECO:0000313" key="9">
    <source>
        <dbReference type="Proteomes" id="UP001058461"/>
    </source>
</evidence>
<keyword evidence="2" id="KW-1003">Cell membrane</keyword>
<evidence type="ECO:0000256" key="1">
    <source>
        <dbReference type="ARBA" id="ARBA00004651"/>
    </source>
</evidence>
<dbReference type="PANTHER" id="PTHR32322">
    <property type="entry name" value="INNER MEMBRANE TRANSPORTER"/>
    <property type="match status" value="1"/>
</dbReference>
<feature type="domain" description="EamA" evidence="7">
    <location>
        <begin position="150"/>
        <end position="286"/>
    </location>
</feature>
<sequence length="306" mass="33844">MAQLLLVFTVLFWVGNSVMARAIHLEFPPVTLAASRWTLAMLILLPFVLPRIRREWAVIRAHWPVILLLSILGVSCFNTFIYSGLQTTTATNTTLMHSMIPVLILLISRFFLHHAVSMRQWLGVSLSLCGVLVLLSQASLGALLSLEFNRGDLWVFLAVADWALYSVLLRYKPLELSGLAFLGITISVGAVMLWLPAVLELSQGRMPEFSLQTGGTVLYMAIFPSILAYLCWNRGVAELGAPVAGLFIHLMPLFGLLMSVLFLGEQVQAFHFIGIALIFAGIYLAVVTDTLRNLQPTKTQEPSCKS</sequence>
<reference evidence="8" key="1">
    <citation type="submission" date="2021-04" db="EMBL/GenBank/DDBJ databases">
        <title>Oceanospirillales bacteria with DddD are important DMSP degraders in coastal seawater.</title>
        <authorList>
            <person name="Liu J."/>
        </authorList>
    </citation>
    <scope>NUCLEOTIDE SEQUENCE</scope>
    <source>
        <strain evidence="8">D13-1</strain>
    </source>
</reference>
<evidence type="ECO:0000313" key="8">
    <source>
        <dbReference type="EMBL" id="UTW14063.1"/>
    </source>
</evidence>
<dbReference type="InterPro" id="IPR050638">
    <property type="entry name" value="AA-Vitamin_Transporters"/>
</dbReference>
<feature type="transmembrane region" description="Helical" evidence="6">
    <location>
        <begin position="61"/>
        <end position="82"/>
    </location>
</feature>
<evidence type="ECO:0000259" key="7">
    <source>
        <dbReference type="Pfam" id="PF00892"/>
    </source>
</evidence>
<evidence type="ECO:0000256" key="4">
    <source>
        <dbReference type="ARBA" id="ARBA00022989"/>
    </source>
</evidence>
<feature type="transmembrane region" description="Helical" evidence="6">
    <location>
        <begin position="94"/>
        <end position="112"/>
    </location>
</feature>